<evidence type="ECO:0000313" key="2">
    <source>
        <dbReference type="Proteomes" id="UP000831684"/>
    </source>
</evidence>
<dbReference type="NCBIfam" id="NF004861">
    <property type="entry name" value="PRK06217.1"/>
    <property type="match status" value="1"/>
</dbReference>
<dbReference type="InterPro" id="IPR052922">
    <property type="entry name" value="Cytidylate_Kinase-2"/>
</dbReference>
<dbReference type="SUPFAM" id="SSF52540">
    <property type="entry name" value="P-loop containing nucleoside triphosphate hydrolases"/>
    <property type="match status" value="1"/>
</dbReference>
<evidence type="ECO:0000313" key="1">
    <source>
        <dbReference type="EMBL" id="UOK70808.1"/>
    </source>
</evidence>
<keyword evidence="1" id="KW-0418">Kinase</keyword>
<dbReference type="Gene3D" id="3.40.50.300">
    <property type="entry name" value="P-loop containing nucleotide triphosphate hydrolases"/>
    <property type="match status" value="1"/>
</dbReference>
<dbReference type="PANTHER" id="PTHR37816">
    <property type="entry name" value="YALI0E33011P"/>
    <property type="match status" value="1"/>
</dbReference>
<organism evidence="1 2">
    <name type="scientific">Ancylobacter polymorphus</name>
    <dbReference type="NCBI Taxonomy" id="223390"/>
    <lineage>
        <taxon>Bacteria</taxon>
        <taxon>Pseudomonadati</taxon>
        <taxon>Pseudomonadota</taxon>
        <taxon>Alphaproteobacteria</taxon>
        <taxon>Hyphomicrobiales</taxon>
        <taxon>Xanthobacteraceae</taxon>
        <taxon>Ancylobacter</taxon>
    </lineage>
</organism>
<dbReference type="InterPro" id="IPR027417">
    <property type="entry name" value="P-loop_NTPase"/>
</dbReference>
<name>A0A9E7CV88_9HYPH</name>
<dbReference type="GO" id="GO:0016301">
    <property type="term" value="F:kinase activity"/>
    <property type="evidence" value="ECO:0007669"/>
    <property type="project" value="UniProtKB-KW"/>
</dbReference>
<dbReference type="AlphaFoldDB" id="A0A9E7CV88"/>
<reference evidence="1" key="1">
    <citation type="submission" date="2021-09" db="EMBL/GenBank/DDBJ databases">
        <title>Network and meta-omics reveal the key degrader and cooperation patterns in an efficient 1,4-dioxane-degrading microbial community.</title>
        <authorList>
            <person name="Dai C."/>
        </authorList>
    </citation>
    <scope>NUCLEOTIDE SEQUENCE</scope>
    <source>
        <strain evidence="1">ZM13</strain>
    </source>
</reference>
<dbReference type="EMBL" id="CP083239">
    <property type="protein sequence ID" value="UOK70808.1"/>
    <property type="molecule type" value="Genomic_DNA"/>
</dbReference>
<proteinExistence type="predicted"/>
<gene>
    <name evidence="1" type="ORF">K9D25_19185</name>
</gene>
<accession>A0A9E7CV88</accession>
<dbReference type="RefSeq" id="WP_244377419.1">
    <property type="nucleotide sequence ID" value="NZ_CP083239.1"/>
</dbReference>
<protein>
    <submittedName>
        <fullName evidence="1">Adenylate kinase</fullName>
    </submittedName>
</protein>
<dbReference type="PANTHER" id="PTHR37816:SF2">
    <property type="entry name" value="DNA TOPOLOGY MODULATION PROTEIN FLAR-RELATED PROTEIN"/>
    <property type="match status" value="1"/>
</dbReference>
<keyword evidence="1" id="KW-0808">Transferase</keyword>
<sequence>MTVKPRLYVLGASCSGVSTLGRALAARFDVPPLDVDDFYWMPTDPPFSVKRAPEDRVRLIAQQQREAEGWVLCGSFMGWGEALVQAVDLIVFLITPTLVRLQRLDAREEARHGGRIRPGGDMHEASRAFREWASRYDDPSFDGRNRAQHERWLAGQGAPVLRLDGERPVEELVLSVAAALSR</sequence>
<dbReference type="KEGG" id="apol:K9D25_19185"/>
<dbReference type="Proteomes" id="UP000831684">
    <property type="component" value="Chromosome"/>
</dbReference>